<evidence type="ECO:0000259" key="3">
    <source>
        <dbReference type="PROSITE" id="PS51186"/>
    </source>
</evidence>
<reference evidence="4 5" key="1">
    <citation type="journal article" date="2016" name="Nat. Commun.">
        <title>Thousands of microbial genomes shed light on interconnected biogeochemical processes in an aquifer system.</title>
        <authorList>
            <person name="Anantharaman K."/>
            <person name="Brown C.T."/>
            <person name="Hug L.A."/>
            <person name="Sharon I."/>
            <person name="Castelle C.J."/>
            <person name="Probst A.J."/>
            <person name="Thomas B.C."/>
            <person name="Singh A."/>
            <person name="Wilkins M.J."/>
            <person name="Karaoz U."/>
            <person name="Brodie E.L."/>
            <person name="Williams K.H."/>
            <person name="Hubbard S.S."/>
            <person name="Banfield J.F."/>
        </authorList>
    </citation>
    <scope>NUCLEOTIDE SEQUENCE [LARGE SCALE GENOMIC DNA]</scope>
</reference>
<sequence>MIKILKAAKKDALDNDWRQLIDKHYGKGLPWWEKHYRYKAIEDGKLLGTIEGKVEPGCVNINSLMTTETARGKGIGTRLIKKAEELGKKLGAHRTWLFTGKDWQSNDFYKKLGFKIIGSLQDFYYHKDFVIYTRLIK</sequence>
<name>A0A1F5DN29_9BACT</name>
<evidence type="ECO:0000313" key="5">
    <source>
        <dbReference type="Proteomes" id="UP000176791"/>
    </source>
</evidence>
<dbReference type="Pfam" id="PF00583">
    <property type="entry name" value="Acetyltransf_1"/>
    <property type="match status" value="1"/>
</dbReference>
<dbReference type="PANTHER" id="PTHR43877:SF2">
    <property type="entry name" value="AMINOALKYLPHOSPHONATE N-ACETYLTRANSFERASE-RELATED"/>
    <property type="match status" value="1"/>
</dbReference>
<dbReference type="GO" id="GO:0016747">
    <property type="term" value="F:acyltransferase activity, transferring groups other than amino-acyl groups"/>
    <property type="evidence" value="ECO:0007669"/>
    <property type="project" value="InterPro"/>
</dbReference>
<dbReference type="SUPFAM" id="SSF55729">
    <property type="entry name" value="Acyl-CoA N-acyltransferases (Nat)"/>
    <property type="match status" value="1"/>
</dbReference>
<feature type="domain" description="N-acetyltransferase" evidence="3">
    <location>
        <begin position="1"/>
        <end position="137"/>
    </location>
</feature>
<gene>
    <name evidence="4" type="ORF">A3E73_03055</name>
</gene>
<dbReference type="Gene3D" id="3.40.630.30">
    <property type="match status" value="1"/>
</dbReference>
<dbReference type="InterPro" id="IPR000182">
    <property type="entry name" value="GNAT_dom"/>
</dbReference>
<comment type="caution">
    <text evidence="4">The sequence shown here is derived from an EMBL/GenBank/DDBJ whole genome shotgun (WGS) entry which is preliminary data.</text>
</comment>
<dbReference type="InterPro" id="IPR050832">
    <property type="entry name" value="Bact_Acetyltransf"/>
</dbReference>
<accession>A0A1F5DN29</accession>
<dbReference type="PANTHER" id="PTHR43877">
    <property type="entry name" value="AMINOALKYLPHOSPHONATE N-ACETYLTRANSFERASE-RELATED-RELATED"/>
    <property type="match status" value="1"/>
</dbReference>
<dbReference type="EMBL" id="MEZN01000016">
    <property type="protein sequence ID" value="OGD56441.1"/>
    <property type="molecule type" value="Genomic_DNA"/>
</dbReference>
<evidence type="ECO:0000256" key="2">
    <source>
        <dbReference type="ARBA" id="ARBA00023315"/>
    </source>
</evidence>
<dbReference type="CDD" id="cd04301">
    <property type="entry name" value="NAT_SF"/>
    <property type="match status" value="1"/>
</dbReference>
<dbReference type="InterPro" id="IPR016181">
    <property type="entry name" value="Acyl_CoA_acyltransferase"/>
</dbReference>
<keyword evidence="2" id="KW-0012">Acyltransferase</keyword>
<evidence type="ECO:0000256" key="1">
    <source>
        <dbReference type="ARBA" id="ARBA00022679"/>
    </source>
</evidence>
<proteinExistence type="predicted"/>
<dbReference type="STRING" id="1797460.A3E73_03055"/>
<keyword evidence="1" id="KW-0808">Transferase</keyword>
<protein>
    <recommendedName>
        <fullName evidence="3">N-acetyltransferase domain-containing protein</fullName>
    </recommendedName>
</protein>
<dbReference type="PROSITE" id="PS51186">
    <property type="entry name" value="GNAT"/>
    <property type="match status" value="1"/>
</dbReference>
<organism evidence="4 5">
    <name type="scientific">Candidatus Beckwithbacteria bacterium RIFCSPHIGHO2_12_FULL_47_17</name>
    <dbReference type="NCBI Taxonomy" id="1797460"/>
    <lineage>
        <taxon>Bacteria</taxon>
        <taxon>Candidatus Beckwithiibacteriota</taxon>
    </lineage>
</organism>
<dbReference type="AlphaFoldDB" id="A0A1F5DN29"/>
<dbReference type="Proteomes" id="UP000176791">
    <property type="component" value="Unassembled WGS sequence"/>
</dbReference>
<evidence type="ECO:0000313" key="4">
    <source>
        <dbReference type="EMBL" id="OGD56441.1"/>
    </source>
</evidence>